<organism evidence="1 2">
    <name type="scientific">Burkholderia lata (strain ATCC 17760 / DSM 23089 / LMG 22485 / NCIMB 9086 / R18194 / 383)</name>
    <dbReference type="NCBI Taxonomy" id="482957"/>
    <lineage>
        <taxon>Bacteria</taxon>
        <taxon>Pseudomonadati</taxon>
        <taxon>Pseudomonadota</taxon>
        <taxon>Betaproteobacteria</taxon>
        <taxon>Burkholderiales</taxon>
        <taxon>Burkholderiaceae</taxon>
        <taxon>Burkholderia</taxon>
        <taxon>Burkholderia cepacia complex</taxon>
    </lineage>
</organism>
<sequence length="68" mass="7111">MNGQKLKFIPIEPKIAPLNARIRNTEKSNIGRALARSAMTKPASASTVAPSTPRPAALVSPSSALCVI</sequence>
<dbReference type="Proteomes" id="UP000494170">
    <property type="component" value="Unassembled WGS sequence"/>
</dbReference>
<gene>
    <name evidence="1" type="ORF">BLA6863_07773</name>
</gene>
<dbReference type="AlphaFoldDB" id="A0A6P2SP89"/>
<accession>A0A6P2SP89</accession>
<evidence type="ECO:0000313" key="2">
    <source>
        <dbReference type="Proteomes" id="UP000494170"/>
    </source>
</evidence>
<reference evidence="1 2" key="1">
    <citation type="submission" date="2019-09" db="EMBL/GenBank/DDBJ databases">
        <authorList>
            <person name="Depoorter E."/>
        </authorList>
    </citation>
    <scope>NUCLEOTIDE SEQUENCE [LARGE SCALE GENOMIC DNA]</scope>
    <source>
        <strain evidence="1">LMG 6863</strain>
    </source>
</reference>
<proteinExistence type="predicted"/>
<protein>
    <submittedName>
        <fullName evidence="1">Uncharacterized protein</fullName>
    </submittedName>
</protein>
<dbReference type="EMBL" id="CABVPY010000118">
    <property type="protein sequence ID" value="VWC49945.1"/>
    <property type="molecule type" value="Genomic_DNA"/>
</dbReference>
<name>A0A6P2SP89_BURL3</name>
<evidence type="ECO:0000313" key="1">
    <source>
        <dbReference type="EMBL" id="VWC49945.1"/>
    </source>
</evidence>